<dbReference type="EMBL" id="CP027226">
    <property type="protein sequence ID" value="AVM42838.1"/>
    <property type="molecule type" value="Genomic_DNA"/>
</dbReference>
<evidence type="ECO:0000313" key="1">
    <source>
        <dbReference type="EMBL" id="AVM42838.1"/>
    </source>
</evidence>
<dbReference type="RefSeq" id="WP_106012787.1">
    <property type="nucleotide sequence ID" value="NZ_CP027226.1"/>
</dbReference>
<dbReference type="AlphaFoldDB" id="A0A2S0KPA4"/>
<dbReference type="KEGG" id="fsa:C5Q98_06265"/>
<name>A0A2S0KPA4_9FIRM</name>
<proteinExistence type="predicted"/>
<protein>
    <submittedName>
        <fullName evidence="1">Uncharacterized protein</fullName>
    </submittedName>
</protein>
<keyword evidence="2" id="KW-1185">Reference proteome</keyword>
<reference evidence="2" key="1">
    <citation type="submission" date="2018-02" db="EMBL/GenBank/DDBJ databases">
        <authorList>
            <person name="Holder M.E."/>
            <person name="Ajami N.J."/>
            <person name="Petrosino J.F."/>
        </authorList>
    </citation>
    <scope>NUCLEOTIDE SEQUENCE [LARGE SCALE GENOMIC DNA]</scope>
    <source>
        <strain evidence="2">CCUG 47711</strain>
    </source>
</reference>
<accession>A0A2S0KPA4</accession>
<dbReference type="OrthoDB" id="1038140at2"/>
<evidence type="ECO:0000313" key="2">
    <source>
        <dbReference type="Proteomes" id="UP000237947"/>
    </source>
</evidence>
<dbReference type="Proteomes" id="UP000237947">
    <property type="component" value="Chromosome"/>
</dbReference>
<gene>
    <name evidence="1" type="ORF">C5Q98_06265</name>
</gene>
<sequence>MTKAEILKQIEELKKQVEALPEDEKKIRTLPSEAEKFFYINDELECESENNYPNWFDICQIKENSSIGNYFKSEEDARMVIKAMQLEQAIRIRRIELNDGWEPDWGNMNLKKYFIFYEDSKYIKNDILPEYTYSVNDLPVFGYYKTYEIARQIIDEFKEELYWYFKEYYPNKDKMYVWGD</sequence>
<organism evidence="1 2">
    <name type="scientific">Fastidiosipila sanguinis</name>
    <dbReference type="NCBI Taxonomy" id="236753"/>
    <lineage>
        <taxon>Bacteria</taxon>
        <taxon>Bacillati</taxon>
        <taxon>Bacillota</taxon>
        <taxon>Clostridia</taxon>
        <taxon>Eubacteriales</taxon>
        <taxon>Oscillospiraceae</taxon>
        <taxon>Fastidiosipila</taxon>
    </lineage>
</organism>